<dbReference type="SUPFAM" id="SSF55729">
    <property type="entry name" value="Acyl-CoA N-acyltransferases (Nat)"/>
    <property type="match status" value="1"/>
</dbReference>
<organism evidence="2 3">
    <name type="scientific">Pseudonocardia kongjuensis</name>
    <dbReference type="NCBI Taxonomy" id="102227"/>
    <lineage>
        <taxon>Bacteria</taxon>
        <taxon>Bacillati</taxon>
        <taxon>Actinomycetota</taxon>
        <taxon>Actinomycetes</taxon>
        <taxon>Pseudonocardiales</taxon>
        <taxon>Pseudonocardiaceae</taxon>
        <taxon>Pseudonocardia</taxon>
    </lineage>
</organism>
<protein>
    <recommendedName>
        <fullName evidence="1">N-acetyltransferase domain-containing protein</fullName>
    </recommendedName>
</protein>
<feature type="domain" description="N-acetyltransferase" evidence="1">
    <location>
        <begin position="129"/>
        <end position="258"/>
    </location>
</feature>
<dbReference type="Pfam" id="PF00583">
    <property type="entry name" value="Acetyltransf_1"/>
    <property type="match status" value="1"/>
</dbReference>
<reference evidence="3" key="1">
    <citation type="journal article" date="2019" name="Int. J. Syst. Evol. Microbiol.">
        <title>The Global Catalogue of Microorganisms (GCM) 10K type strain sequencing project: providing services to taxonomists for standard genome sequencing and annotation.</title>
        <authorList>
            <consortium name="The Broad Institute Genomics Platform"/>
            <consortium name="The Broad Institute Genome Sequencing Center for Infectious Disease"/>
            <person name="Wu L."/>
            <person name="Ma J."/>
        </authorList>
    </citation>
    <scope>NUCLEOTIDE SEQUENCE [LARGE SCALE GENOMIC DNA]</scope>
    <source>
        <strain evidence="3">JCM 11896</strain>
    </source>
</reference>
<dbReference type="Proteomes" id="UP001501414">
    <property type="component" value="Unassembled WGS sequence"/>
</dbReference>
<dbReference type="InterPro" id="IPR016181">
    <property type="entry name" value="Acyl_CoA_acyltransferase"/>
</dbReference>
<evidence type="ECO:0000313" key="2">
    <source>
        <dbReference type="EMBL" id="GAA1379744.1"/>
    </source>
</evidence>
<comment type="caution">
    <text evidence="2">The sequence shown here is derived from an EMBL/GenBank/DDBJ whole genome shotgun (WGS) entry which is preliminary data.</text>
</comment>
<name>A0ABP4I3E8_9PSEU</name>
<keyword evidence="3" id="KW-1185">Reference proteome</keyword>
<dbReference type="Gene3D" id="3.40.630.30">
    <property type="match status" value="1"/>
</dbReference>
<dbReference type="EMBL" id="BAAAJK010000001">
    <property type="protein sequence ID" value="GAA1379744.1"/>
    <property type="molecule type" value="Genomic_DNA"/>
</dbReference>
<dbReference type="RefSeq" id="WP_344017698.1">
    <property type="nucleotide sequence ID" value="NZ_BAAAJK010000001.1"/>
</dbReference>
<dbReference type="PROSITE" id="PS51186">
    <property type="entry name" value="GNAT"/>
    <property type="match status" value="1"/>
</dbReference>
<evidence type="ECO:0000313" key="3">
    <source>
        <dbReference type="Proteomes" id="UP001501414"/>
    </source>
</evidence>
<evidence type="ECO:0000259" key="1">
    <source>
        <dbReference type="PROSITE" id="PS51186"/>
    </source>
</evidence>
<gene>
    <name evidence="2" type="ORF">GCM10009613_02930</name>
</gene>
<accession>A0ABP4I3E8</accession>
<proteinExistence type="predicted"/>
<dbReference type="InterPro" id="IPR000182">
    <property type="entry name" value="GNAT_dom"/>
</dbReference>
<sequence length="258" mass="27516">MDEQLTTGWEPELPVGDTLARRFVHSYADRIIAMADRTGGRSLRVDGAVLADLGSPYGYDNAVVLTGPPDAAGLDRVLDAAAGLFPADRWWVLLSVFALPDLRGRGLVPVGHPPLMLRPPGPLPVRPGIEVRTVPDADPADFDRVLVEGYGLDATGGSAIADPRLTGDLLHLVVGYAGGEPVATAGASVRHGIVEIDWVAVPQRHRRRGYGTAVTAAACAVAPDLPTLLISSDDGHPVYTRLGFWDLFRTTMWEHPPS</sequence>